<feature type="region of interest" description="Disordered" evidence="9">
    <location>
        <begin position="290"/>
        <end position="332"/>
    </location>
</feature>
<comment type="subcellular location">
    <subcellularLocation>
        <location evidence="2">Cytoplasm</location>
    </subcellularLocation>
    <subcellularLocation>
        <location evidence="1">Nucleus</location>
    </subcellularLocation>
</comment>
<feature type="compositionally biased region" description="Polar residues" evidence="9">
    <location>
        <begin position="109"/>
        <end position="120"/>
    </location>
</feature>
<keyword evidence="7" id="KW-0804">Transcription</keyword>
<sequence length="425" mass="45132">MASTSADQPAEVASKVLRRAQVSKIARALQNRLALANIKVAHGWENLDLNTIEPKVELELKRKRPGSSSNGNHEGGSRSDTSSSVSDRFFPLGGVDSSPLTGPLFSDDIAQQPNSGSSFGNGHRKRVRSSGAGSMLGRPDGMQYAASSSHARVKVRNGSMKATSWKSSYRLPESSPVYHTKHAHFASQHVPRLSFVSETSTVPDGGRSPSLHSEDDDDDLPTLSHYGQRSHNHSHSQMHSSPPRIPRTPSPDIARSARLRSKPFNNTGAGGPKNEDTAVDLLMFLAASPSPANAKSTRNSNNANAQTPRQTAPSTPPPKSTPLPSSMMSTPGGGNSNYLGFGAVTPGMNFNFADYLNVTPSPAQAAWRTPAVGKTPLAAREARRRLNFDGLHPPVGESPRLGMSGEGVKVNGLGMELGGELVSSQ</sequence>
<reference evidence="10" key="1">
    <citation type="journal article" date="2020" name="Stud. Mycol.">
        <title>101 Dothideomycetes genomes: a test case for predicting lifestyles and emergence of pathogens.</title>
        <authorList>
            <person name="Haridas S."/>
            <person name="Albert R."/>
            <person name="Binder M."/>
            <person name="Bloem J."/>
            <person name="Labutti K."/>
            <person name="Salamov A."/>
            <person name="Andreopoulos B."/>
            <person name="Baker S."/>
            <person name="Barry K."/>
            <person name="Bills G."/>
            <person name="Bluhm B."/>
            <person name="Cannon C."/>
            <person name="Castanera R."/>
            <person name="Culley D."/>
            <person name="Daum C."/>
            <person name="Ezra D."/>
            <person name="Gonzalez J."/>
            <person name="Henrissat B."/>
            <person name="Kuo A."/>
            <person name="Liang C."/>
            <person name="Lipzen A."/>
            <person name="Lutzoni F."/>
            <person name="Magnuson J."/>
            <person name="Mondo S."/>
            <person name="Nolan M."/>
            <person name="Ohm R."/>
            <person name="Pangilinan J."/>
            <person name="Park H.-J."/>
            <person name="Ramirez L."/>
            <person name="Alfaro M."/>
            <person name="Sun H."/>
            <person name="Tritt A."/>
            <person name="Yoshinaga Y."/>
            <person name="Zwiers L.-H."/>
            <person name="Turgeon B."/>
            <person name="Goodwin S."/>
            <person name="Spatafora J."/>
            <person name="Crous P."/>
            <person name="Grigoriev I."/>
        </authorList>
    </citation>
    <scope>NUCLEOTIDE SEQUENCE</scope>
    <source>
        <strain evidence="10">CBS 130266</strain>
    </source>
</reference>
<evidence type="ECO:0000313" key="10">
    <source>
        <dbReference type="EMBL" id="KAF2429635.1"/>
    </source>
</evidence>
<gene>
    <name evidence="10" type="ORF">EJ08DRAFT_670919</name>
</gene>
<evidence type="ECO:0000256" key="6">
    <source>
        <dbReference type="ARBA" id="ARBA00023015"/>
    </source>
</evidence>
<evidence type="ECO:0000256" key="5">
    <source>
        <dbReference type="ARBA" id="ARBA00022491"/>
    </source>
</evidence>
<evidence type="ECO:0000313" key="11">
    <source>
        <dbReference type="Proteomes" id="UP000800235"/>
    </source>
</evidence>
<dbReference type="OrthoDB" id="2163387at2759"/>
<dbReference type="Proteomes" id="UP000800235">
    <property type="component" value="Unassembled WGS sequence"/>
</dbReference>
<dbReference type="AlphaFoldDB" id="A0A9P4TXH8"/>
<protein>
    <submittedName>
        <fullName evidence="10">Uncharacterized protein</fullName>
    </submittedName>
</protein>
<feature type="region of interest" description="Disordered" evidence="9">
    <location>
        <begin position="61"/>
        <end position="155"/>
    </location>
</feature>
<feature type="region of interest" description="Disordered" evidence="9">
    <location>
        <begin position="198"/>
        <end position="252"/>
    </location>
</feature>
<feature type="compositionally biased region" description="Low complexity" evidence="9">
    <location>
        <begin position="66"/>
        <end position="88"/>
    </location>
</feature>
<evidence type="ECO:0000256" key="9">
    <source>
        <dbReference type="SAM" id="MobiDB-lite"/>
    </source>
</evidence>
<keyword evidence="4" id="KW-0963">Cytoplasm</keyword>
<proteinExistence type="inferred from homology"/>
<evidence type="ECO:0000256" key="2">
    <source>
        <dbReference type="ARBA" id="ARBA00004496"/>
    </source>
</evidence>
<evidence type="ECO:0000256" key="8">
    <source>
        <dbReference type="ARBA" id="ARBA00023242"/>
    </source>
</evidence>
<dbReference type="InterPro" id="IPR013734">
    <property type="entry name" value="TF_Nrm1/Whi5"/>
</dbReference>
<dbReference type="GO" id="GO:0005634">
    <property type="term" value="C:nucleus"/>
    <property type="evidence" value="ECO:0007669"/>
    <property type="project" value="UniProtKB-SubCell"/>
</dbReference>
<comment type="similarity">
    <text evidence="3">Belongs to the WHI5/NRM1 family.</text>
</comment>
<name>A0A9P4TXH8_9PEZI</name>
<keyword evidence="6" id="KW-0805">Transcription regulation</keyword>
<dbReference type="EMBL" id="MU007045">
    <property type="protein sequence ID" value="KAF2429635.1"/>
    <property type="molecule type" value="Genomic_DNA"/>
</dbReference>
<comment type="caution">
    <text evidence="10">The sequence shown here is derived from an EMBL/GenBank/DDBJ whole genome shotgun (WGS) entry which is preliminary data.</text>
</comment>
<evidence type="ECO:0000256" key="4">
    <source>
        <dbReference type="ARBA" id="ARBA00022490"/>
    </source>
</evidence>
<dbReference type="Pfam" id="PF08528">
    <property type="entry name" value="Whi5"/>
    <property type="match status" value="1"/>
</dbReference>
<evidence type="ECO:0000256" key="1">
    <source>
        <dbReference type="ARBA" id="ARBA00004123"/>
    </source>
</evidence>
<feature type="compositionally biased region" description="Polar residues" evidence="9">
    <location>
        <begin position="290"/>
        <end position="312"/>
    </location>
</feature>
<dbReference type="PANTHER" id="PTHR40468">
    <property type="entry name" value="YALI0A15257P"/>
    <property type="match status" value="1"/>
</dbReference>
<dbReference type="PANTHER" id="PTHR40468:SF1">
    <property type="entry name" value="TOPOISOMERASE I DAMAGE AFFECTED PROTEIN 11"/>
    <property type="match status" value="1"/>
</dbReference>
<organism evidence="10 11">
    <name type="scientific">Tothia fuscella</name>
    <dbReference type="NCBI Taxonomy" id="1048955"/>
    <lineage>
        <taxon>Eukaryota</taxon>
        <taxon>Fungi</taxon>
        <taxon>Dikarya</taxon>
        <taxon>Ascomycota</taxon>
        <taxon>Pezizomycotina</taxon>
        <taxon>Dothideomycetes</taxon>
        <taxon>Pleosporomycetidae</taxon>
        <taxon>Venturiales</taxon>
        <taxon>Cylindrosympodiaceae</taxon>
        <taxon>Tothia</taxon>
    </lineage>
</organism>
<keyword evidence="11" id="KW-1185">Reference proteome</keyword>
<evidence type="ECO:0000256" key="7">
    <source>
        <dbReference type="ARBA" id="ARBA00023163"/>
    </source>
</evidence>
<keyword evidence="5" id="KW-0678">Repressor</keyword>
<keyword evidence="8" id="KW-0539">Nucleus</keyword>
<accession>A0A9P4TXH8</accession>
<dbReference type="GO" id="GO:0005737">
    <property type="term" value="C:cytoplasm"/>
    <property type="evidence" value="ECO:0007669"/>
    <property type="project" value="UniProtKB-SubCell"/>
</dbReference>
<evidence type="ECO:0000256" key="3">
    <source>
        <dbReference type="ARBA" id="ARBA00006922"/>
    </source>
</evidence>